<evidence type="ECO:0000313" key="2">
    <source>
        <dbReference type="Proteomes" id="UP001383192"/>
    </source>
</evidence>
<dbReference type="AlphaFoldDB" id="A0AAW0BZT0"/>
<organism evidence="1 2">
    <name type="scientific">Paramarasmius palmivorus</name>
    <dbReference type="NCBI Taxonomy" id="297713"/>
    <lineage>
        <taxon>Eukaryota</taxon>
        <taxon>Fungi</taxon>
        <taxon>Dikarya</taxon>
        <taxon>Basidiomycota</taxon>
        <taxon>Agaricomycotina</taxon>
        <taxon>Agaricomycetes</taxon>
        <taxon>Agaricomycetidae</taxon>
        <taxon>Agaricales</taxon>
        <taxon>Marasmiineae</taxon>
        <taxon>Marasmiaceae</taxon>
        <taxon>Paramarasmius</taxon>
    </lineage>
</organism>
<dbReference type="EMBL" id="JAYKXP010000064">
    <property type="protein sequence ID" value="KAK7032478.1"/>
    <property type="molecule type" value="Genomic_DNA"/>
</dbReference>
<keyword evidence="2" id="KW-1185">Reference proteome</keyword>
<dbReference type="Proteomes" id="UP001383192">
    <property type="component" value="Unassembled WGS sequence"/>
</dbReference>
<sequence>MTFYYFTIGIYRTKVAGEEFIPPSFLASMKDSIRKLKDMSLPLAAADDESSE</sequence>
<comment type="caution">
    <text evidence="1">The sequence shown here is derived from an EMBL/GenBank/DDBJ whole genome shotgun (WGS) entry which is preliminary data.</text>
</comment>
<gene>
    <name evidence="1" type="ORF">VNI00_013039</name>
</gene>
<evidence type="ECO:0000313" key="1">
    <source>
        <dbReference type="EMBL" id="KAK7032478.1"/>
    </source>
</evidence>
<reference evidence="1 2" key="1">
    <citation type="submission" date="2024-01" db="EMBL/GenBank/DDBJ databases">
        <title>A draft genome for a cacao thread blight-causing isolate of Paramarasmius palmivorus.</title>
        <authorList>
            <person name="Baruah I.K."/>
            <person name="Bukari Y."/>
            <person name="Amoako-Attah I."/>
            <person name="Meinhardt L.W."/>
            <person name="Bailey B.A."/>
            <person name="Cohen S.P."/>
        </authorList>
    </citation>
    <scope>NUCLEOTIDE SEQUENCE [LARGE SCALE GENOMIC DNA]</scope>
    <source>
        <strain evidence="1 2">GH-12</strain>
    </source>
</reference>
<proteinExistence type="predicted"/>
<protein>
    <submittedName>
        <fullName evidence="1">Uncharacterized protein</fullName>
    </submittedName>
</protein>
<name>A0AAW0BZT0_9AGAR</name>
<accession>A0AAW0BZT0</accession>